<reference evidence="2" key="1">
    <citation type="journal article" date="2019" name="Int. J. Syst. Evol. Microbiol.">
        <title>The Global Catalogue of Microorganisms (GCM) 10K type strain sequencing project: providing services to taxonomists for standard genome sequencing and annotation.</title>
        <authorList>
            <consortium name="The Broad Institute Genomics Platform"/>
            <consortium name="The Broad Institute Genome Sequencing Center for Infectious Disease"/>
            <person name="Wu L."/>
            <person name="Ma J."/>
        </authorList>
    </citation>
    <scope>NUCLEOTIDE SEQUENCE [LARGE SCALE GENOMIC DNA]</scope>
    <source>
        <strain evidence="2">CCUG 60214</strain>
    </source>
</reference>
<protein>
    <submittedName>
        <fullName evidence="1">Uncharacterized protein</fullName>
    </submittedName>
</protein>
<accession>A0ABW3QWL4</accession>
<comment type="caution">
    <text evidence="1">The sequence shown here is derived from an EMBL/GenBank/DDBJ whole genome shotgun (WGS) entry which is preliminary data.</text>
</comment>
<organism evidence="1 2">
    <name type="scientific">Saccharothrix hoggarensis</name>
    <dbReference type="NCBI Taxonomy" id="913853"/>
    <lineage>
        <taxon>Bacteria</taxon>
        <taxon>Bacillati</taxon>
        <taxon>Actinomycetota</taxon>
        <taxon>Actinomycetes</taxon>
        <taxon>Pseudonocardiales</taxon>
        <taxon>Pseudonocardiaceae</taxon>
        <taxon>Saccharothrix</taxon>
    </lineage>
</organism>
<dbReference type="RefSeq" id="WP_380724629.1">
    <property type="nucleotide sequence ID" value="NZ_JBHTLK010000095.1"/>
</dbReference>
<dbReference type="Proteomes" id="UP001597168">
    <property type="component" value="Unassembled WGS sequence"/>
</dbReference>
<gene>
    <name evidence="1" type="ORF">ACFQ3T_18965</name>
</gene>
<name>A0ABW3QWL4_9PSEU</name>
<evidence type="ECO:0000313" key="2">
    <source>
        <dbReference type="Proteomes" id="UP001597168"/>
    </source>
</evidence>
<evidence type="ECO:0000313" key="1">
    <source>
        <dbReference type="EMBL" id="MFD1149218.1"/>
    </source>
</evidence>
<dbReference type="EMBL" id="JBHTLK010000095">
    <property type="protein sequence ID" value="MFD1149218.1"/>
    <property type="molecule type" value="Genomic_DNA"/>
</dbReference>
<sequence>MPTLTITANYRRHGDDWAITVRADDKELDATAPGLIAARLAADQLVDELAVGRDRAVVHLLDGDAFAFSVAYLHTRAGLAPPAGKPAANAGHSTANTKTGVAVGATAGAVPAAQAGTAEASTTHDQVIKA</sequence>
<keyword evidence="2" id="KW-1185">Reference proteome</keyword>
<proteinExistence type="predicted"/>